<comment type="caution">
    <text evidence="13">The sequence shown here is derived from an EMBL/GenBank/DDBJ whole genome shotgun (WGS) entry which is preliminary data.</text>
</comment>
<evidence type="ECO:0000256" key="1">
    <source>
        <dbReference type="ARBA" id="ARBA00004245"/>
    </source>
</evidence>
<evidence type="ECO:0000313" key="13">
    <source>
        <dbReference type="EMBL" id="GMR48707.1"/>
    </source>
</evidence>
<dbReference type="PROSITE" id="PS50067">
    <property type="entry name" value="KINESIN_MOTOR_2"/>
    <property type="match status" value="1"/>
</dbReference>
<evidence type="ECO:0000259" key="12">
    <source>
        <dbReference type="PROSITE" id="PS50067"/>
    </source>
</evidence>
<evidence type="ECO:0000256" key="7">
    <source>
        <dbReference type="ARBA" id="ARBA00023175"/>
    </source>
</evidence>
<keyword evidence="7" id="KW-0505">Motor protein</keyword>
<dbReference type="Proteomes" id="UP001328107">
    <property type="component" value="Unassembled WGS sequence"/>
</dbReference>
<dbReference type="Gene3D" id="3.40.850.10">
    <property type="entry name" value="Kinesin motor domain"/>
    <property type="match status" value="1"/>
</dbReference>
<dbReference type="SMART" id="SM00129">
    <property type="entry name" value="KISc"/>
    <property type="match status" value="1"/>
</dbReference>
<feature type="compositionally biased region" description="Polar residues" evidence="11">
    <location>
        <begin position="339"/>
        <end position="350"/>
    </location>
</feature>
<dbReference type="PANTHER" id="PTHR47969">
    <property type="entry name" value="CHROMOSOME-ASSOCIATED KINESIN KIF4A-RELATED"/>
    <property type="match status" value="1"/>
</dbReference>
<keyword evidence="14" id="KW-1185">Reference proteome</keyword>
<feature type="region of interest" description="Disordered" evidence="11">
    <location>
        <begin position="455"/>
        <end position="562"/>
    </location>
</feature>
<dbReference type="SUPFAM" id="SSF52540">
    <property type="entry name" value="P-loop containing nucleoside triphosphate hydrolases"/>
    <property type="match status" value="1"/>
</dbReference>
<dbReference type="GO" id="GO:0008017">
    <property type="term" value="F:microtubule binding"/>
    <property type="evidence" value="ECO:0007669"/>
    <property type="project" value="InterPro"/>
</dbReference>
<accession>A0AAN5CQI0</accession>
<keyword evidence="4" id="KW-0547">Nucleotide-binding</keyword>
<evidence type="ECO:0000256" key="11">
    <source>
        <dbReference type="SAM" id="MobiDB-lite"/>
    </source>
</evidence>
<dbReference type="InterPro" id="IPR001752">
    <property type="entry name" value="Kinesin_motor_dom"/>
</dbReference>
<dbReference type="InterPro" id="IPR027417">
    <property type="entry name" value="P-loop_NTPase"/>
</dbReference>
<feature type="compositionally biased region" description="Low complexity" evidence="11">
    <location>
        <begin position="124"/>
        <end position="137"/>
    </location>
</feature>
<evidence type="ECO:0000256" key="8">
    <source>
        <dbReference type="ARBA" id="ARBA00023212"/>
    </source>
</evidence>
<feature type="region of interest" description="Disordered" evidence="11">
    <location>
        <begin position="111"/>
        <end position="144"/>
    </location>
</feature>
<evidence type="ECO:0000256" key="5">
    <source>
        <dbReference type="ARBA" id="ARBA00022840"/>
    </source>
</evidence>
<evidence type="ECO:0000256" key="4">
    <source>
        <dbReference type="ARBA" id="ARBA00022741"/>
    </source>
</evidence>
<dbReference type="GO" id="GO:0003777">
    <property type="term" value="F:microtubule motor activity"/>
    <property type="evidence" value="ECO:0007669"/>
    <property type="project" value="InterPro"/>
</dbReference>
<reference evidence="14" key="1">
    <citation type="submission" date="2022-10" db="EMBL/GenBank/DDBJ databases">
        <title>Genome assembly of Pristionchus species.</title>
        <authorList>
            <person name="Yoshida K."/>
            <person name="Sommer R.J."/>
        </authorList>
    </citation>
    <scope>NUCLEOTIDE SEQUENCE [LARGE SCALE GENOMIC DNA]</scope>
    <source>
        <strain evidence="14">RS5460</strain>
    </source>
</reference>
<keyword evidence="3" id="KW-0493">Microtubule</keyword>
<feature type="non-terminal residue" evidence="13">
    <location>
        <position position="1"/>
    </location>
</feature>
<feature type="region of interest" description="Disordered" evidence="11">
    <location>
        <begin position="339"/>
        <end position="358"/>
    </location>
</feature>
<keyword evidence="5" id="KW-0067">ATP-binding</keyword>
<dbReference type="EMBL" id="BTRK01000004">
    <property type="protein sequence ID" value="GMR48707.1"/>
    <property type="molecule type" value="Genomic_DNA"/>
</dbReference>
<name>A0AAN5CQI0_9BILA</name>
<comment type="similarity">
    <text evidence="9">Belongs to the TRAFAC class myosin-kinesin ATPase superfamily. Kinesin family.</text>
</comment>
<keyword evidence="2" id="KW-0963">Cytoplasm</keyword>
<comment type="subcellular location">
    <subcellularLocation>
        <location evidence="1">Cytoplasm</location>
        <location evidence="1">Cytoskeleton</location>
    </subcellularLocation>
</comment>
<evidence type="ECO:0000256" key="9">
    <source>
        <dbReference type="PROSITE-ProRule" id="PRU00283"/>
    </source>
</evidence>
<feature type="coiled-coil region" evidence="10">
    <location>
        <begin position="146"/>
        <end position="280"/>
    </location>
</feature>
<proteinExistence type="inferred from homology"/>
<dbReference type="AlphaFoldDB" id="A0AAN5CQI0"/>
<gene>
    <name evidence="13" type="ORF">PMAYCL1PPCAC_18902</name>
</gene>
<dbReference type="InterPro" id="IPR027640">
    <property type="entry name" value="Kinesin-like_fam"/>
</dbReference>
<keyword evidence="8" id="KW-0206">Cytoskeleton</keyword>
<feature type="domain" description="Kinesin motor" evidence="12">
    <location>
        <begin position="1"/>
        <end position="84"/>
    </location>
</feature>
<dbReference type="Pfam" id="PF00225">
    <property type="entry name" value="Kinesin"/>
    <property type="match status" value="1"/>
</dbReference>
<feature type="compositionally biased region" description="Polar residues" evidence="11">
    <location>
        <begin position="455"/>
        <end position="471"/>
    </location>
</feature>
<dbReference type="GO" id="GO:0005524">
    <property type="term" value="F:ATP binding"/>
    <property type="evidence" value="ECO:0007669"/>
    <property type="project" value="UniProtKB-KW"/>
</dbReference>
<evidence type="ECO:0000256" key="10">
    <source>
        <dbReference type="SAM" id="Coils"/>
    </source>
</evidence>
<feature type="compositionally biased region" description="Low complexity" evidence="11">
    <location>
        <begin position="480"/>
        <end position="513"/>
    </location>
</feature>
<evidence type="ECO:0000313" key="14">
    <source>
        <dbReference type="Proteomes" id="UP001328107"/>
    </source>
</evidence>
<dbReference type="GO" id="GO:0005874">
    <property type="term" value="C:microtubule"/>
    <property type="evidence" value="ECO:0007669"/>
    <property type="project" value="UniProtKB-KW"/>
</dbReference>
<protein>
    <recommendedName>
        <fullName evidence="12">Kinesin motor domain-containing protein</fullName>
    </recommendedName>
</protein>
<comment type="caution">
    <text evidence="9">Lacks conserved residue(s) required for the propagation of feature annotation.</text>
</comment>
<dbReference type="GO" id="GO:0007018">
    <property type="term" value="P:microtubule-based movement"/>
    <property type="evidence" value="ECO:0007669"/>
    <property type="project" value="InterPro"/>
</dbReference>
<evidence type="ECO:0000256" key="3">
    <source>
        <dbReference type="ARBA" id="ARBA00022701"/>
    </source>
</evidence>
<evidence type="ECO:0000256" key="2">
    <source>
        <dbReference type="ARBA" id="ARBA00022490"/>
    </source>
</evidence>
<keyword evidence="6 10" id="KW-0175">Coiled coil</keyword>
<evidence type="ECO:0000256" key="6">
    <source>
        <dbReference type="ARBA" id="ARBA00023054"/>
    </source>
</evidence>
<organism evidence="13 14">
    <name type="scientific">Pristionchus mayeri</name>
    <dbReference type="NCBI Taxonomy" id="1317129"/>
    <lineage>
        <taxon>Eukaryota</taxon>
        <taxon>Metazoa</taxon>
        <taxon>Ecdysozoa</taxon>
        <taxon>Nematoda</taxon>
        <taxon>Chromadorea</taxon>
        <taxon>Rhabditida</taxon>
        <taxon>Rhabditina</taxon>
        <taxon>Diplogasteromorpha</taxon>
        <taxon>Diplogasteroidea</taxon>
        <taxon>Neodiplogasteridae</taxon>
        <taxon>Pristionchus</taxon>
    </lineage>
</organism>
<dbReference type="InterPro" id="IPR036961">
    <property type="entry name" value="Kinesin_motor_dom_sf"/>
</dbReference>
<dbReference type="PANTHER" id="PTHR47969:SF21">
    <property type="entry name" value="KINESIN-LIKE PROTEIN"/>
    <property type="match status" value="1"/>
</dbReference>
<sequence>STAVSLLQATKINLSLSALGNVISALVDGRSTHIPYRDSKLTRLLQDSLGGNSKTVMVACIGPASYNFEETLSTLRYANRAKNIKNRPKINEDPKDALLREFQEEINRLKSMLESKKKGGRPMTASGRASSAASSTTGDDDWDGAQKRMEREKEAIENDANLIESEKARLLSELESRADALEHERRAQQAVRERLAKIQESMLGGDEEALLGRTRAQNEELEQRRKMIAEQKKREREVQEQLEQKEESMNEFHSNVTNLKQELEGRQRRLKKMYIKLQKARMALEDSRISSSSERQETETSVTELTKELKLKLLIVENFIPLEVRERVESSVSWDDDNQLWTRPSTSTAGDDSGIGSTEEVRYESTIPEEVYEARPIATPGARRPMSRVERARISHARERLTRRGVRPSLLDAPPHVEASMPEEFARFCGENILVFNTVERAPRQVRDINEAISQSKSTSIDRPMSSSTVTLDLGGTTMTSSSSLSTRPPSRSRLRTPSAGRSRSKNSSARNALPSAPAPSRSMGGGPIKVSPLGPARPSPASVVVYPTARGLVGTNKNRNY</sequence>